<dbReference type="PROSITE" id="PS50041">
    <property type="entry name" value="C_TYPE_LECTIN_2"/>
    <property type="match status" value="1"/>
</dbReference>
<feature type="domain" description="C-type lectin" evidence="1">
    <location>
        <begin position="16"/>
        <end position="131"/>
    </location>
</feature>
<name>A0AAD8CJ14_ACIOX</name>
<comment type="caution">
    <text evidence="2">The sequence shown here is derived from an EMBL/GenBank/DDBJ whole genome shotgun (WGS) entry which is preliminary data.</text>
</comment>
<reference evidence="2" key="1">
    <citation type="submission" date="2022-02" db="EMBL/GenBank/DDBJ databases">
        <title>Atlantic sturgeon de novo genome assembly.</title>
        <authorList>
            <person name="Stock M."/>
            <person name="Klopp C."/>
            <person name="Guiguen Y."/>
            <person name="Cabau C."/>
            <person name="Parinello H."/>
            <person name="Santidrian Yebra-Pimentel E."/>
            <person name="Kuhl H."/>
            <person name="Dirks R.P."/>
            <person name="Guessner J."/>
            <person name="Wuertz S."/>
            <person name="Du K."/>
            <person name="Schartl M."/>
        </authorList>
    </citation>
    <scope>NUCLEOTIDE SEQUENCE</scope>
    <source>
        <strain evidence="2">STURGEONOMICS-FGT-2020</strain>
        <tissue evidence="2">Whole blood</tissue>
    </source>
</reference>
<evidence type="ECO:0000259" key="1">
    <source>
        <dbReference type="PROSITE" id="PS50041"/>
    </source>
</evidence>
<dbReference type="Pfam" id="PF00059">
    <property type="entry name" value="Lectin_C"/>
    <property type="match status" value="1"/>
</dbReference>
<dbReference type="InterPro" id="IPR016186">
    <property type="entry name" value="C-type_lectin-like/link_sf"/>
</dbReference>
<organism evidence="2 3">
    <name type="scientific">Acipenser oxyrinchus oxyrinchus</name>
    <dbReference type="NCBI Taxonomy" id="40147"/>
    <lineage>
        <taxon>Eukaryota</taxon>
        <taxon>Metazoa</taxon>
        <taxon>Chordata</taxon>
        <taxon>Craniata</taxon>
        <taxon>Vertebrata</taxon>
        <taxon>Euteleostomi</taxon>
        <taxon>Actinopterygii</taxon>
        <taxon>Chondrostei</taxon>
        <taxon>Acipenseriformes</taxon>
        <taxon>Acipenseridae</taxon>
        <taxon>Acipenser</taxon>
    </lineage>
</organism>
<dbReference type="SMART" id="SM00034">
    <property type="entry name" value="CLECT"/>
    <property type="match status" value="1"/>
</dbReference>
<protein>
    <submittedName>
        <fullName evidence="2">Macrophage mannose receptor 1-like</fullName>
    </submittedName>
</protein>
<sequence>IVFQFCFSGLCEYASCHNRTYIPVKTLKRWAEARSYCREMHSDLVTVRSLEEQQQILNVAKEQQQILNVAKDYEFWIGLYRDSDNWQWSTGDAASYTKWVAGIDTLFCATADATGSWDKSSCRDQKPFMCYNGKVQFHFCDDSKGKSE</sequence>
<keyword evidence="3" id="KW-1185">Reference proteome</keyword>
<proteinExistence type="predicted"/>
<dbReference type="AlphaFoldDB" id="A0AAD8CJ14"/>
<evidence type="ECO:0000313" key="2">
    <source>
        <dbReference type="EMBL" id="KAK1152064.1"/>
    </source>
</evidence>
<evidence type="ECO:0000313" key="3">
    <source>
        <dbReference type="Proteomes" id="UP001230051"/>
    </source>
</evidence>
<dbReference type="InterPro" id="IPR016187">
    <property type="entry name" value="CTDL_fold"/>
</dbReference>
<dbReference type="InterPro" id="IPR001304">
    <property type="entry name" value="C-type_lectin-like"/>
</dbReference>
<keyword evidence="2" id="KW-0675">Receptor</keyword>
<accession>A0AAD8CJ14</accession>
<dbReference type="PANTHER" id="PTHR45784:SF5">
    <property type="entry name" value="C-TYPE LECTIN DOMAIN FAMILY 20 MEMBER A-RELATED"/>
    <property type="match status" value="1"/>
</dbReference>
<dbReference type="EMBL" id="JAGXEW010000048">
    <property type="protein sequence ID" value="KAK1152064.1"/>
    <property type="molecule type" value="Genomic_DNA"/>
</dbReference>
<dbReference type="Proteomes" id="UP001230051">
    <property type="component" value="Unassembled WGS sequence"/>
</dbReference>
<dbReference type="PANTHER" id="PTHR45784">
    <property type="entry name" value="C-TYPE LECTIN DOMAIN FAMILY 20 MEMBER A-RELATED"/>
    <property type="match status" value="1"/>
</dbReference>
<feature type="non-terminal residue" evidence="2">
    <location>
        <position position="148"/>
    </location>
</feature>
<dbReference type="Gene3D" id="3.10.100.10">
    <property type="entry name" value="Mannose-Binding Protein A, subunit A"/>
    <property type="match status" value="1"/>
</dbReference>
<gene>
    <name evidence="2" type="ORF">AOXY_G31639</name>
</gene>
<dbReference type="SUPFAM" id="SSF56436">
    <property type="entry name" value="C-type lectin-like"/>
    <property type="match status" value="1"/>
</dbReference>